<accession>A0ACB8YK63</accession>
<evidence type="ECO:0000313" key="2">
    <source>
        <dbReference type="Proteomes" id="UP001056120"/>
    </source>
</evidence>
<keyword evidence="2" id="KW-1185">Reference proteome</keyword>
<sequence length="225" mass="25829">MILNEVKTEVSFLFTSMSVYYTLSSLLNSTSNASRIDFNWINSRYKFRVQFLDNEVAFGSFCWLLFNFIKIDKENLHSAMEIGSPSSSCTQGAKSVMNYETDDAQNDDNQFSKNGADSEDVLAVSMIKLYSAQDAFQIELQKLKDVGKTDHESAMLKAIEYLKVQIEVMVEEKKVLSEQMLLMKKLEDAEVKAIGLKMQAEKLKVTCEDILEKEQVWEVRNMQFQ</sequence>
<proteinExistence type="predicted"/>
<reference evidence="1 2" key="2">
    <citation type="journal article" date="2022" name="Mol. Ecol. Resour.">
        <title>The genomes of chicory, endive, great burdock and yacon provide insights into Asteraceae paleo-polyploidization history and plant inulin production.</title>
        <authorList>
            <person name="Fan W."/>
            <person name="Wang S."/>
            <person name="Wang H."/>
            <person name="Wang A."/>
            <person name="Jiang F."/>
            <person name="Liu H."/>
            <person name="Zhao H."/>
            <person name="Xu D."/>
            <person name="Zhang Y."/>
        </authorList>
    </citation>
    <scope>NUCLEOTIDE SEQUENCE [LARGE SCALE GENOMIC DNA]</scope>
    <source>
        <strain evidence="2">cv. Yunnan</strain>
        <tissue evidence="1">Leaves</tissue>
    </source>
</reference>
<dbReference type="Proteomes" id="UP001056120">
    <property type="component" value="Linkage Group LG27"/>
</dbReference>
<evidence type="ECO:0000313" key="1">
    <source>
        <dbReference type="EMBL" id="KAI3686122.1"/>
    </source>
</evidence>
<gene>
    <name evidence="1" type="ORF">L1987_79794</name>
</gene>
<comment type="caution">
    <text evidence="1">The sequence shown here is derived from an EMBL/GenBank/DDBJ whole genome shotgun (WGS) entry which is preliminary data.</text>
</comment>
<reference evidence="2" key="1">
    <citation type="journal article" date="2022" name="Mol. Ecol. Resour.">
        <title>The genomes of chicory, endive, great burdock and yacon provide insights into Asteraceae palaeo-polyploidization history and plant inulin production.</title>
        <authorList>
            <person name="Fan W."/>
            <person name="Wang S."/>
            <person name="Wang H."/>
            <person name="Wang A."/>
            <person name="Jiang F."/>
            <person name="Liu H."/>
            <person name="Zhao H."/>
            <person name="Xu D."/>
            <person name="Zhang Y."/>
        </authorList>
    </citation>
    <scope>NUCLEOTIDE SEQUENCE [LARGE SCALE GENOMIC DNA]</scope>
    <source>
        <strain evidence="2">cv. Yunnan</strain>
    </source>
</reference>
<organism evidence="1 2">
    <name type="scientific">Smallanthus sonchifolius</name>
    <dbReference type="NCBI Taxonomy" id="185202"/>
    <lineage>
        <taxon>Eukaryota</taxon>
        <taxon>Viridiplantae</taxon>
        <taxon>Streptophyta</taxon>
        <taxon>Embryophyta</taxon>
        <taxon>Tracheophyta</taxon>
        <taxon>Spermatophyta</taxon>
        <taxon>Magnoliopsida</taxon>
        <taxon>eudicotyledons</taxon>
        <taxon>Gunneridae</taxon>
        <taxon>Pentapetalae</taxon>
        <taxon>asterids</taxon>
        <taxon>campanulids</taxon>
        <taxon>Asterales</taxon>
        <taxon>Asteraceae</taxon>
        <taxon>Asteroideae</taxon>
        <taxon>Heliantheae alliance</taxon>
        <taxon>Millerieae</taxon>
        <taxon>Smallanthus</taxon>
    </lineage>
</organism>
<dbReference type="EMBL" id="CM042044">
    <property type="protein sequence ID" value="KAI3686122.1"/>
    <property type="molecule type" value="Genomic_DNA"/>
</dbReference>
<protein>
    <submittedName>
        <fullName evidence="1">Uncharacterized protein</fullName>
    </submittedName>
</protein>
<name>A0ACB8YK63_9ASTR</name>